<dbReference type="GO" id="GO:0009401">
    <property type="term" value="P:phosphoenolpyruvate-dependent sugar phosphotransferase system"/>
    <property type="evidence" value="ECO:0007669"/>
    <property type="project" value="InterPro"/>
</dbReference>
<dbReference type="Pfam" id="PF03610">
    <property type="entry name" value="EIIA-man"/>
    <property type="match status" value="1"/>
</dbReference>
<keyword evidence="8" id="KW-0418">Kinase</keyword>
<accession>A0A2A1K9Y2</accession>
<dbReference type="EC" id="2.7.1.121" evidence="3"/>
<name>A0A2A1K9Y2_STAHA</name>
<gene>
    <name evidence="7" type="primary">dhaM</name>
    <name evidence="8" type="ORF">CV019_01690</name>
    <name evidence="7" type="ORF">RO950_06125</name>
</gene>
<dbReference type="AlphaFoldDB" id="A0A2A1K9Y2"/>
<evidence type="ECO:0000313" key="9">
    <source>
        <dbReference type="Proteomes" id="UP000238153"/>
    </source>
</evidence>
<proteinExistence type="predicted"/>
<dbReference type="RefSeq" id="WP_033079535.1">
    <property type="nucleotide sequence ID" value="NZ_BKAY01000012.1"/>
</dbReference>
<dbReference type="GO" id="GO:0019563">
    <property type="term" value="P:glycerol catabolic process"/>
    <property type="evidence" value="ECO:0007669"/>
    <property type="project" value="InterPro"/>
</dbReference>
<feature type="domain" description="PTS EIIA type-4" evidence="6">
    <location>
        <begin position="1"/>
        <end position="124"/>
    </location>
</feature>
<evidence type="ECO:0000256" key="3">
    <source>
        <dbReference type="ARBA" id="ARBA00012095"/>
    </source>
</evidence>
<dbReference type="GO" id="GO:0047324">
    <property type="term" value="F:phosphoenolpyruvate-glycerone phosphotransferase activity"/>
    <property type="evidence" value="ECO:0007669"/>
    <property type="project" value="UniProtKB-EC"/>
</dbReference>
<dbReference type="PANTHER" id="PTHR38594">
    <property type="entry name" value="PEP-DEPENDENT DIHYDROXYACETONE KINASE, PHOSPHORYL DONOR SUBUNIT DHAM"/>
    <property type="match status" value="1"/>
</dbReference>
<evidence type="ECO:0000256" key="4">
    <source>
        <dbReference type="ARBA" id="ARBA00022679"/>
    </source>
</evidence>
<reference evidence="8 9" key="1">
    <citation type="submission" date="2017-11" db="EMBL/GenBank/DDBJ databases">
        <authorList>
            <person name="Founou R.C."/>
            <person name="Founou L."/>
            <person name="Allam M."/>
            <person name="Ismail A."/>
            <person name="Essack S.Y."/>
        </authorList>
    </citation>
    <scope>NUCLEOTIDE SEQUENCE [LARGE SCALE GENOMIC DNA]</scope>
    <source>
        <strain evidence="8 9">G811N2B1</strain>
    </source>
</reference>
<dbReference type="Gene3D" id="3.40.50.510">
    <property type="entry name" value="Phosphotransferase system, mannose-type IIA component"/>
    <property type="match status" value="1"/>
</dbReference>
<evidence type="ECO:0000256" key="2">
    <source>
        <dbReference type="ARBA" id="ARBA00002788"/>
    </source>
</evidence>
<dbReference type="PANTHER" id="PTHR38594:SF1">
    <property type="entry name" value="PEP-DEPENDENT DIHYDROXYACETONE KINASE, PHOSPHORYL DONOR SUBUNIT DHAM"/>
    <property type="match status" value="1"/>
</dbReference>
<dbReference type="KEGG" id="shh:ShL2_02090"/>
<comment type="caution">
    <text evidence="8">The sequence shown here is derived from an EMBL/GenBank/DDBJ whole genome shotgun (WGS) entry which is preliminary data.</text>
</comment>
<dbReference type="Proteomes" id="UP001269271">
    <property type="component" value="Unassembled WGS sequence"/>
</dbReference>
<comment type="catalytic activity">
    <reaction evidence="1">
        <text>dihydroxyacetone + phosphoenolpyruvate = dihydroxyacetone phosphate + pyruvate</text>
        <dbReference type="Rhea" id="RHEA:18381"/>
        <dbReference type="ChEBI" id="CHEBI:15361"/>
        <dbReference type="ChEBI" id="CHEBI:16016"/>
        <dbReference type="ChEBI" id="CHEBI:57642"/>
        <dbReference type="ChEBI" id="CHEBI:58702"/>
        <dbReference type="EC" id="2.7.1.121"/>
    </reaction>
</comment>
<dbReference type="GeneID" id="93781560"/>
<dbReference type="GO" id="GO:0016020">
    <property type="term" value="C:membrane"/>
    <property type="evidence" value="ECO:0007669"/>
    <property type="project" value="InterPro"/>
</dbReference>
<dbReference type="InterPro" id="IPR012844">
    <property type="entry name" value="DhaM_N"/>
</dbReference>
<dbReference type="NCBIfam" id="TIGR02364">
    <property type="entry name" value="dha_pts"/>
    <property type="match status" value="1"/>
</dbReference>
<evidence type="ECO:0000256" key="1">
    <source>
        <dbReference type="ARBA" id="ARBA00001113"/>
    </source>
</evidence>
<evidence type="ECO:0000259" key="6">
    <source>
        <dbReference type="PROSITE" id="PS51096"/>
    </source>
</evidence>
<keyword evidence="4 8" id="KW-0808">Transferase</keyword>
<evidence type="ECO:0000256" key="5">
    <source>
        <dbReference type="ARBA" id="ARBA00046577"/>
    </source>
</evidence>
<evidence type="ECO:0000313" key="7">
    <source>
        <dbReference type="EMBL" id="MDT4286593.1"/>
    </source>
</evidence>
<organism evidence="8 9">
    <name type="scientific">Staphylococcus haemolyticus</name>
    <dbReference type="NCBI Taxonomy" id="1283"/>
    <lineage>
        <taxon>Bacteria</taxon>
        <taxon>Bacillati</taxon>
        <taxon>Bacillota</taxon>
        <taxon>Bacilli</taxon>
        <taxon>Bacillales</taxon>
        <taxon>Staphylococcaceae</taxon>
        <taxon>Staphylococcus</taxon>
    </lineage>
</organism>
<evidence type="ECO:0000313" key="10">
    <source>
        <dbReference type="Proteomes" id="UP001269271"/>
    </source>
</evidence>
<dbReference type="PROSITE" id="PS51096">
    <property type="entry name" value="PTS_EIIA_TYPE_4"/>
    <property type="match status" value="1"/>
</dbReference>
<reference evidence="7 10" key="2">
    <citation type="submission" date="2023-08" db="EMBL/GenBank/DDBJ databases">
        <title>Genomic surveillance of Staphylococcus haemolyticus neonatal outbreak in southern France.</title>
        <authorList>
            <person name="Magnan C."/>
            <person name="Morsli M."/>
            <person name="Thiery B."/>
            <person name="Salipante F."/>
            <person name="Attar J."/>
            <person name="Massimo D.M."/>
            <person name="Ory J."/>
            <person name="Pantel A."/>
            <person name="Lavigne J.-P."/>
        </authorList>
    </citation>
    <scope>NUCLEOTIDE SEQUENCE [LARGE SCALE GENOMIC DNA]</scope>
    <source>
        <strain evidence="7 10">NSH026</strain>
    </source>
</reference>
<dbReference type="SUPFAM" id="SSF53062">
    <property type="entry name" value="PTS system fructose IIA component-like"/>
    <property type="match status" value="1"/>
</dbReference>
<keyword evidence="10" id="KW-1185">Reference proteome</keyword>
<evidence type="ECO:0000313" key="8">
    <source>
        <dbReference type="EMBL" id="PPJ77408.1"/>
    </source>
</evidence>
<dbReference type="EMBL" id="JAVSOO010000012">
    <property type="protein sequence ID" value="MDT4286593.1"/>
    <property type="molecule type" value="Genomic_DNA"/>
</dbReference>
<dbReference type="STRING" id="1283.ShL2_02090"/>
<comment type="subunit">
    <text evidence="5">Homodimer. The dihydroxyacetone kinase complex is composed of a homodimer of DhaM, a homodimer of DhaK and the subunit DhaL.</text>
</comment>
<dbReference type="Proteomes" id="UP000238153">
    <property type="component" value="Unassembled WGS sequence"/>
</dbReference>
<sequence>MTTIIIISHSEDIANGTKALLNQMAQDVNVVAHGGVDGGIGTSFDDIQNIINNLDDDALCFYDLGSSEMNLDLAIEMYEGSHHIKKIDAPIVEGSFTAAVKLSVGGTTDEAIKEVAQTSFKENTFD</sequence>
<comment type="function">
    <text evidence="2">Component of the dihydroxyacetone kinase complex, which is responsible for the phosphoenolpyruvate (PEP)-dependent phosphorylation of dihydroxyacetone. DhaM serves as the phosphoryl donor. Is phosphorylated by phosphoenolpyruvate in an EI- and HPr-dependent reaction, and a phosphorelay system on histidine residues finally leads to phosphoryl transfer to DhaL and dihydroxyacetone.</text>
</comment>
<dbReference type="InterPro" id="IPR039643">
    <property type="entry name" value="DhaM"/>
</dbReference>
<dbReference type="EMBL" id="PGWX01000136">
    <property type="protein sequence ID" value="PPJ77408.1"/>
    <property type="molecule type" value="Genomic_DNA"/>
</dbReference>
<protein>
    <recommendedName>
        <fullName evidence="3">phosphoenolpyruvate--glycerone phosphotransferase</fullName>
        <ecNumber evidence="3">2.7.1.121</ecNumber>
    </recommendedName>
</protein>
<dbReference type="InterPro" id="IPR036662">
    <property type="entry name" value="PTS_EIIA_man-typ_sf"/>
</dbReference>
<dbReference type="InterPro" id="IPR004701">
    <property type="entry name" value="PTS_EIIA_man-typ"/>
</dbReference>